<dbReference type="Gene3D" id="3.30.300.180">
    <property type="match status" value="1"/>
</dbReference>
<name>C2KY11_9FIRM</name>
<dbReference type="AlphaFoldDB" id="C2KY11"/>
<dbReference type="InParanoid" id="C2KY11"/>
<dbReference type="STRING" id="585501.HMPREF6123_1400"/>
<protein>
    <recommendedName>
        <fullName evidence="3">DnaA N-terminal domain-containing protein</fullName>
    </recommendedName>
</protein>
<accession>C2KY11</accession>
<dbReference type="InterPro" id="IPR038454">
    <property type="entry name" value="DnaA_N_sf"/>
</dbReference>
<dbReference type="HOGENOM" id="CLU_185053_0_0_9"/>
<evidence type="ECO:0000313" key="1">
    <source>
        <dbReference type="EMBL" id="EEJ51340.1"/>
    </source>
</evidence>
<dbReference type="EMBL" id="ACKX01000128">
    <property type="protein sequence ID" value="EEJ51340.1"/>
    <property type="molecule type" value="Genomic_DNA"/>
</dbReference>
<organism evidence="1 2">
    <name type="scientific">Oribacterium sinus F0268</name>
    <dbReference type="NCBI Taxonomy" id="585501"/>
    <lineage>
        <taxon>Bacteria</taxon>
        <taxon>Bacillati</taxon>
        <taxon>Bacillota</taxon>
        <taxon>Clostridia</taxon>
        <taxon>Lachnospirales</taxon>
        <taxon>Lachnospiraceae</taxon>
        <taxon>Oribacterium</taxon>
    </lineage>
</organism>
<gene>
    <name evidence="1" type="ORF">HMPREF6123_1400</name>
</gene>
<evidence type="ECO:0000313" key="2">
    <source>
        <dbReference type="Proteomes" id="UP000004121"/>
    </source>
</evidence>
<sequence length="67" mass="7974">MAKDFNLIKEKWEEILLHTREINEMPDVAYNIWIAPLKLYDSIGEQLIILVEMKQFISMIRNAMPKP</sequence>
<keyword evidence="2" id="KW-1185">Reference proteome</keyword>
<comment type="caution">
    <text evidence="1">The sequence shown here is derived from an EMBL/GenBank/DDBJ whole genome shotgun (WGS) entry which is preliminary data.</text>
</comment>
<evidence type="ECO:0008006" key="3">
    <source>
        <dbReference type="Google" id="ProtNLM"/>
    </source>
</evidence>
<proteinExistence type="predicted"/>
<dbReference type="Proteomes" id="UP000004121">
    <property type="component" value="Unassembled WGS sequence"/>
</dbReference>
<reference evidence="1 2" key="1">
    <citation type="submission" date="2009-04" db="EMBL/GenBank/DDBJ databases">
        <authorList>
            <person name="Qin X."/>
            <person name="Bachman B."/>
            <person name="Battles P."/>
            <person name="Bell A."/>
            <person name="Bess C."/>
            <person name="Bickham C."/>
            <person name="Chaboub L."/>
            <person name="Chen D."/>
            <person name="Coyle M."/>
            <person name="Deiros D.R."/>
            <person name="Dinh H."/>
            <person name="Forbes L."/>
            <person name="Fowler G."/>
            <person name="Francisco L."/>
            <person name="Fu Q."/>
            <person name="Gubbala S."/>
            <person name="Hale W."/>
            <person name="Han Y."/>
            <person name="Hemphill L."/>
            <person name="Highlander S.K."/>
            <person name="Hirani K."/>
            <person name="Hogues M."/>
            <person name="Jackson L."/>
            <person name="Jakkamsetti A."/>
            <person name="Javaid M."/>
            <person name="Jiang H."/>
            <person name="Korchina V."/>
            <person name="Kovar C."/>
            <person name="Lara F."/>
            <person name="Lee S."/>
            <person name="Mata R."/>
            <person name="Mathew T."/>
            <person name="Moen C."/>
            <person name="Morales K."/>
            <person name="Munidasa M."/>
            <person name="Nazareth L."/>
            <person name="Ngo R."/>
            <person name="Nguyen L."/>
            <person name="Okwuonu G."/>
            <person name="Ongeri F."/>
            <person name="Patil S."/>
            <person name="Petrosino J."/>
            <person name="Pham C."/>
            <person name="Pham P."/>
            <person name="Pu L.-L."/>
            <person name="Puazo M."/>
            <person name="Raj R."/>
            <person name="Reid J."/>
            <person name="Rouhana J."/>
            <person name="Saada N."/>
            <person name="Shang Y."/>
            <person name="Simmons D."/>
            <person name="Thornton R."/>
            <person name="Warren J."/>
            <person name="Weissenberger G."/>
            <person name="Zhang J."/>
            <person name="Zhang L."/>
            <person name="Zhou C."/>
            <person name="Zhu D."/>
            <person name="Muzny D."/>
            <person name="Worley K."/>
            <person name="Gibbs R."/>
        </authorList>
    </citation>
    <scope>NUCLEOTIDE SEQUENCE [LARGE SCALE GENOMIC DNA]</scope>
    <source>
        <strain evidence="1 2">F0268</strain>
    </source>
</reference>